<name>A0A4Q7M005_9MICO</name>
<protein>
    <submittedName>
        <fullName evidence="1">AlpA family transcriptional regulator</fullName>
    </submittedName>
</protein>
<gene>
    <name evidence="1" type="ORF">EV386_0699</name>
</gene>
<evidence type="ECO:0000313" key="1">
    <source>
        <dbReference type="EMBL" id="RZS60441.1"/>
    </source>
</evidence>
<dbReference type="SUPFAM" id="SSF46955">
    <property type="entry name" value="Putative DNA-binding domain"/>
    <property type="match status" value="1"/>
</dbReference>
<dbReference type="Proteomes" id="UP000293852">
    <property type="component" value="Unassembled WGS sequence"/>
</dbReference>
<dbReference type="InterPro" id="IPR009061">
    <property type="entry name" value="DNA-bd_dom_put_sf"/>
</dbReference>
<dbReference type="EMBL" id="SGWX01000001">
    <property type="protein sequence ID" value="RZS60441.1"/>
    <property type="molecule type" value="Genomic_DNA"/>
</dbReference>
<accession>A0A4Q7M005</accession>
<evidence type="ECO:0000313" key="2">
    <source>
        <dbReference type="Proteomes" id="UP000293852"/>
    </source>
</evidence>
<dbReference type="InterPro" id="IPR036388">
    <property type="entry name" value="WH-like_DNA-bd_sf"/>
</dbReference>
<sequence>MKLIDKKAVAALTGTSDATVTDWVYRGVELGPLSIKLGRRRVWDEERVLRWLNDRFAEAEKRAS</sequence>
<comment type="caution">
    <text evidence="1">The sequence shown here is derived from an EMBL/GenBank/DDBJ whole genome shotgun (WGS) entry which is preliminary data.</text>
</comment>
<dbReference type="Gene3D" id="1.10.10.10">
    <property type="entry name" value="Winged helix-like DNA-binding domain superfamily/Winged helix DNA-binding domain"/>
    <property type="match status" value="1"/>
</dbReference>
<dbReference type="AlphaFoldDB" id="A0A4Q7M005"/>
<organism evidence="1 2">
    <name type="scientific">Xylanimonas ulmi</name>
    <dbReference type="NCBI Taxonomy" id="228973"/>
    <lineage>
        <taxon>Bacteria</taxon>
        <taxon>Bacillati</taxon>
        <taxon>Actinomycetota</taxon>
        <taxon>Actinomycetes</taxon>
        <taxon>Micrococcales</taxon>
        <taxon>Promicromonosporaceae</taxon>
        <taxon>Xylanimonas</taxon>
    </lineage>
</organism>
<dbReference type="RefSeq" id="WP_165399826.1">
    <property type="nucleotide sequence ID" value="NZ_SGWX01000001.1"/>
</dbReference>
<keyword evidence="2" id="KW-1185">Reference proteome</keyword>
<proteinExistence type="predicted"/>
<reference evidence="1 2" key="1">
    <citation type="submission" date="2019-02" db="EMBL/GenBank/DDBJ databases">
        <title>Sequencing the genomes of 1000 actinobacteria strains.</title>
        <authorList>
            <person name="Klenk H.-P."/>
        </authorList>
    </citation>
    <scope>NUCLEOTIDE SEQUENCE [LARGE SCALE GENOMIC DNA]</scope>
    <source>
        <strain evidence="1 2">DSM 16932</strain>
    </source>
</reference>